<keyword evidence="2" id="KW-0812">Transmembrane</keyword>
<dbReference type="AlphaFoldDB" id="A0A2Z2MFS3"/>
<dbReference type="OrthoDB" id="131371at2157"/>
<keyword evidence="4" id="KW-1133">Transmembrane helix</keyword>
<evidence type="ECO:0000256" key="4">
    <source>
        <dbReference type="ARBA" id="ARBA00022989"/>
    </source>
</evidence>
<dbReference type="KEGG" id="tprf:A3L09_10150"/>
<comment type="subcellular location">
    <subcellularLocation>
        <location evidence="1">Endoplasmic reticulum membrane</location>
        <topology evidence="1">Single-pass membrane protein</topology>
    </subcellularLocation>
</comment>
<evidence type="ECO:0000256" key="2">
    <source>
        <dbReference type="ARBA" id="ARBA00022692"/>
    </source>
</evidence>
<dbReference type="RefSeq" id="WP_088858849.1">
    <property type="nucleotide sequence ID" value="NZ_CP014862.1"/>
</dbReference>
<dbReference type="Gene3D" id="3.40.50.2000">
    <property type="entry name" value="Glycogen Phosphorylase B"/>
    <property type="match status" value="1"/>
</dbReference>
<proteinExistence type="predicted"/>
<dbReference type="SUPFAM" id="SSF53756">
    <property type="entry name" value="UDP-Glycosyltransferase/glycogen phosphorylase"/>
    <property type="match status" value="1"/>
</dbReference>
<keyword evidence="3" id="KW-0256">Endoplasmic reticulum</keyword>
<evidence type="ECO:0000313" key="6">
    <source>
        <dbReference type="EMBL" id="ASJ03592.1"/>
    </source>
</evidence>
<evidence type="ECO:0000256" key="5">
    <source>
        <dbReference type="ARBA" id="ARBA00023136"/>
    </source>
</evidence>
<gene>
    <name evidence="6" type="ORF">A3L09_10150</name>
</gene>
<name>A0A2Z2MFS3_THEPR</name>
<dbReference type="PANTHER" id="PTHR12154:SF4">
    <property type="entry name" value="UDP-N-ACETYLGLUCOSAMINE TRANSFERASE SUBUNIT ALG14 HOMOLOG"/>
    <property type="match status" value="1"/>
</dbReference>
<evidence type="ECO:0000313" key="7">
    <source>
        <dbReference type="Proteomes" id="UP000250179"/>
    </source>
</evidence>
<evidence type="ECO:0000256" key="3">
    <source>
        <dbReference type="ARBA" id="ARBA00022824"/>
    </source>
</evidence>
<dbReference type="InterPro" id="IPR013969">
    <property type="entry name" value="Oligosacch_biosynth_Alg14"/>
</dbReference>
<dbReference type="NCBIfam" id="NF041549">
    <property type="entry name" value="PssD"/>
    <property type="match status" value="1"/>
</dbReference>
<reference evidence="6 7" key="1">
    <citation type="submission" date="2016-03" db="EMBL/GenBank/DDBJ databases">
        <title>Complete genome sequence of Thermococcus profundus strain DT5432.</title>
        <authorList>
            <person name="Oger P.M."/>
        </authorList>
    </citation>
    <scope>NUCLEOTIDE SEQUENCE [LARGE SCALE GENOMIC DNA]</scope>
    <source>
        <strain evidence="6 7">DT 5432</strain>
    </source>
</reference>
<dbReference type="GO" id="GO:0006488">
    <property type="term" value="P:dolichol-linked oligosaccharide biosynthetic process"/>
    <property type="evidence" value="ECO:0007669"/>
    <property type="project" value="InterPro"/>
</dbReference>
<dbReference type="Proteomes" id="UP000250179">
    <property type="component" value="Chromosome"/>
</dbReference>
<keyword evidence="5" id="KW-0472">Membrane</keyword>
<dbReference type="GO" id="GO:0004577">
    <property type="term" value="F:N-acetylglucosaminyldiphosphodolichol N-acetylglucosaminyltransferase activity"/>
    <property type="evidence" value="ECO:0007669"/>
    <property type="project" value="TreeGrafter"/>
</dbReference>
<dbReference type="PANTHER" id="PTHR12154">
    <property type="entry name" value="GLYCOSYL TRANSFERASE-RELATED"/>
    <property type="match status" value="1"/>
</dbReference>
<accession>A0A2Z2MFS3</accession>
<protein>
    <submittedName>
        <fullName evidence="6">Capsular biosynthesis protein</fullName>
    </submittedName>
</protein>
<dbReference type="Pfam" id="PF08660">
    <property type="entry name" value="Alg14"/>
    <property type="match status" value="1"/>
</dbReference>
<sequence>MKVALVCSHGGHLTEMLYLMDAVRNHDVFFITYDNFRTRDLPYKKYLLENIGTNPVRMLKSFFQIGVILAKEKPGVIISTGSEIAIPAFVIARFMGIKTIFIESWCRIKTKSGTGKIVYYLSDLFLVQWPQLLELYGNKAKYVGAVV</sequence>
<evidence type="ECO:0000256" key="1">
    <source>
        <dbReference type="ARBA" id="ARBA00004389"/>
    </source>
</evidence>
<dbReference type="EMBL" id="CP014862">
    <property type="protein sequence ID" value="ASJ03592.1"/>
    <property type="molecule type" value="Genomic_DNA"/>
</dbReference>
<dbReference type="GeneID" id="33320780"/>
<organism evidence="6 7">
    <name type="scientific">Thermococcus profundus</name>
    <dbReference type="NCBI Taxonomy" id="49899"/>
    <lineage>
        <taxon>Archaea</taxon>
        <taxon>Methanobacteriati</taxon>
        <taxon>Methanobacteriota</taxon>
        <taxon>Thermococci</taxon>
        <taxon>Thermococcales</taxon>
        <taxon>Thermococcaceae</taxon>
        <taxon>Thermococcus</taxon>
    </lineage>
</organism>
<keyword evidence="7" id="KW-1185">Reference proteome</keyword>